<feature type="transmembrane region" description="Helical" evidence="4">
    <location>
        <begin position="463"/>
        <end position="481"/>
    </location>
</feature>
<dbReference type="GO" id="GO:0006355">
    <property type="term" value="P:regulation of DNA-templated transcription"/>
    <property type="evidence" value="ECO:0007669"/>
    <property type="project" value="TreeGrafter"/>
</dbReference>
<dbReference type="STRING" id="143223.SAMN05878281_3301"/>
<feature type="region of interest" description="Disordered" evidence="3">
    <location>
        <begin position="490"/>
        <end position="509"/>
    </location>
</feature>
<proteinExistence type="predicted"/>
<feature type="compositionally biased region" description="Basic and acidic residues" evidence="3">
    <location>
        <begin position="494"/>
        <end position="503"/>
    </location>
</feature>
<dbReference type="PANTHER" id="PTHR35807">
    <property type="entry name" value="TRANSCRIPTIONAL REGULATOR REDD-RELATED"/>
    <property type="match status" value="1"/>
</dbReference>
<keyword evidence="2" id="KW-1015">Disulfide bond</keyword>
<evidence type="ECO:0000256" key="1">
    <source>
        <dbReference type="ARBA" id="ARBA00022729"/>
    </source>
</evidence>
<evidence type="ECO:0000256" key="3">
    <source>
        <dbReference type="SAM" id="MobiDB-lite"/>
    </source>
</evidence>
<keyword evidence="4" id="KW-0812">Transmembrane</keyword>
<sequence length="755" mass="87062">MKRIFILVSILWSICSVGQNKPPDSLWLLKAGSSNLLSDFQEGYNTFYFESISEFESKEDSFNKLLGTQAQLLFLYDGEKEIVDDFLQNSRRNSNYLFNSSKENQLFGVEKKQLNHIRFLTDSLSEITVCEEFNLISADSLKSKKEIDFFLEDVLYKKGVVPDIITSPFIKNIEYLKKQYYKKPVYKIRVTYNGKDLPKVNWKEFPHLETCGILRTAASTLSPLKRGYMFSPDIYNFTDKNTKITGPKTFRAIRYRLEEKIRYSVPLDDETSNLTNNSDKSTPTAISFKKDQDRGKNVAIFNGTSSYIDIRSQPEERLEEISISAWVKPNEVDGSFSLIGKGEAFSAKIYNGKLQFTTTGIKDHTTSKPVVKKDEWSHVAFVYVPNQKLYFYVNGNLIEEIAASDMVQTDHALLIGSNLWGQYYSGLMSNLKIWERALSDEEIENVFLERSLENQGSFLIGNWLWLSVILLVLIIPALLIYQRNQRRSRHLKKQSKESPRSEKNANSPACTLNREANSINLLNGFTVWNLKGEDITSKFSPKRKELLILILLFTLKEDGITSKKLSDFLWPGFPSNNKKNNRSTQIKELRNIFFNQVDAKIIFSDKKWQLHSKGALIVDVFLLNNAFPGFWSSKKEVLSEIEALDLARIVSKGALLPQLELEWLDNIKAEYSSRVLDLLNPFLENETLNSTEKLEIIEAILVIDPLFETAIRKKVTFLLAEKKYGSAKKTVENYKKLYERYYNETIDPEFLRLVK</sequence>
<dbReference type="Gene3D" id="2.60.120.200">
    <property type="match status" value="1"/>
</dbReference>
<organism evidence="6 7">
    <name type="scientific">Salegentibacter salegens</name>
    <dbReference type="NCBI Taxonomy" id="143223"/>
    <lineage>
        <taxon>Bacteria</taxon>
        <taxon>Pseudomonadati</taxon>
        <taxon>Bacteroidota</taxon>
        <taxon>Flavobacteriia</taxon>
        <taxon>Flavobacteriales</taxon>
        <taxon>Flavobacteriaceae</taxon>
        <taxon>Salegentibacter</taxon>
    </lineage>
</organism>
<evidence type="ECO:0000256" key="4">
    <source>
        <dbReference type="SAM" id="Phobius"/>
    </source>
</evidence>
<dbReference type="GO" id="GO:0004553">
    <property type="term" value="F:hydrolase activity, hydrolyzing O-glycosyl compounds"/>
    <property type="evidence" value="ECO:0007669"/>
    <property type="project" value="UniProtKB-ARBA"/>
</dbReference>
<dbReference type="RefSeq" id="WP_170065309.1">
    <property type="nucleotide sequence ID" value="NZ_LT670848.1"/>
</dbReference>
<protein>
    <submittedName>
        <fullName evidence="6">Two-component response regulator, SAPR family, consists of REC, wHTH and BTAD domains</fullName>
    </submittedName>
</protein>
<feature type="domain" description="LamG-like jellyroll fold" evidence="5">
    <location>
        <begin position="319"/>
        <end position="441"/>
    </location>
</feature>
<keyword evidence="4" id="KW-0472">Membrane</keyword>
<evidence type="ECO:0000259" key="5">
    <source>
        <dbReference type="SMART" id="SM00560"/>
    </source>
</evidence>
<dbReference type="SMART" id="SM00560">
    <property type="entry name" value="LamGL"/>
    <property type="match status" value="1"/>
</dbReference>
<name>A0A1M7NN14_9FLAO</name>
<dbReference type="PANTHER" id="PTHR35807:SF1">
    <property type="entry name" value="TRANSCRIPTIONAL REGULATOR REDD"/>
    <property type="match status" value="1"/>
</dbReference>
<dbReference type="InterPro" id="IPR006558">
    <property type="entry name" value="LamG-like"/>
</dbReference>
<evidence type="ECO:0000313" key="7">
    <source>
        <dbReference type="Proteomes" id="UP000190235"/>
    </source>
</evidence>
<dbReference type="EMBL" id="LT670848">
    <property type="protein sequence ID" value="SHN05386.1"/>
    <property type="molecule type" value="Genomic_DNA"/>
</dbReference>
<reference evidence="7" key="1">
    <citation type="submission" date="2016-11" db="EMBL/GenBank/DDBJ databases">
        <authorList>
            <person name="Varghese N."/>
            <person name="Submissions S."/>
        </authorList>
    </citation>
    <scope>NUCLEOTIDE SEQUENCE [LARGE SCALE GENOMIC DNA]</scope>
    <source>
        <strain evidence="7">ACAM 48</strain>
    </source>
</reference>
<dbReference type="Proteomes" id="UP000190235">
    <property type="component" value="Chromosome I"/>
</dbReference>
<evidence type="ECO:0000313" key="6">
    <source>
        <dbReference type="EMBL" id="SHN05386.1"/>
    </source>
</evidence>
<accession>A0A1M7NN14</accession>
<dbReference type="AlphaFoldDB" id="A0A1M7NN14"/>
<dbReference type="InterPro" id="IPR013320">
    <property type="entry name" value="ConA-like_dom_sf"/>
</dbReference>
<keyword evidence="4" id="KW-1133">Transmembrane helix</keyword>
<dbReference type="GO" id="GO:0003677">
    <property type="term" value="F:DNA binding"/>
    <property type="evidence" value="ECO:0007669"/>
    <property type="project" value="TreeGrafter"/>
</dbReference>
<dbReference type="SUPFAM" id="SSF49899">
    <property type="entry name" value="Concanavalin A-like lectins/glucanases"/>
    <property type="match status" value="1"/>
</dbReference>
<dbReference type="GO" id="GO:0005975">
    <property type="term" value="P:carbohydrate metabolic process"/>
    <property type="evidence" value="ECO:0007669"/>
    <property type="project" value="UniProtKB-ARBA"/>
</dbReference>
<gene>
    <name evidence="6" type="ORF">SAMN05878281_3301</name>
</gene>
<dbReference type="Pfam" id="PF13385">
    <property type="entry name" value="Laminin_G_3"/>
    <property type="match status" value="1"/>
</dbReference>
<keyword evidence="1" id="KW-0732">Signal</keyword>
<dbReference type="InterPro" id="IPR051677">
    <property type="entry name" value="AfsR-DnrI-RedD_regulator"/>
</dbReference>
<evidence type="ECO:0000256" key="2">
    <source>
        <dbReference type="ARBA" id="ARBA00023157"/>
    </source>
</evidence>
<keyword evidence="7" id="KW-1185">Reference proteome</keyword>